<keyword evidence="5 8" id="KW-1133">Transmembrane helix</keyword>
<feature type="region of interest" description="Disordered" evidence="7">
    <location>
        <begin position="1"/>
        <end position="22"/>
    </location>
</feature>
<evidence type="ECO:0000256" key="8">
    <source>
        <dbReference type="SAM" id="Phobius"/>
    </source>
</evidence>
<gene>
    <name evidence="10" type="ORF">C8E99_2415</name>
</gene>
<dbReference type="GO" id="GO:0004252">
    <property type="term" value="F:serine-type endopeptidase activity"/>
    <property type="evidence" value="ECO:0007669"/>
    <property type="project" value="InterPro"/>
</dbReference>
<sequence length="353" mass="37425">MSHQTAGGPDGGAGRRLPVCPRHPDRPSFIQCQRCGRPACPECQRPAAVGIHCLDCAAGRGPDGTGTAGSGQPSTDPWGVPSSGPTDAARPPYGQGQLIVPPSTGRPGRTVVRRQSGQPWVTWTMIGLCVAMYALQWVTSGQRIGITEQFFYAGLHTSSEAMEPWRMLTSAFLHSLGNPLHIVLNLYTLWLMGRMLEPVLGWRRFLALYLLSAFGGSVAVLLLSNPYVPVVGASGAVYGLFAALFIVMRRTGGNVTGIAALIGVNLVISFLPGANISWQGHVGGLVTGAACAAVVAYLPRGHRGPGLPARLDQRAATVQWLLLAGILVVLAALTVFGILRLTDATLIEYWLDM</sequence>
<proteinExistence type="inferred from homology"/>
<comment type="subcellular location">
    <subcellularLocation>
        <location evidence="1">Membrane</location>
        <topology evidence="1">Multi-pass membrane protein</topology>
    </subcellularLocation>
</comment>
<dbReference type="InterPro" id="IPR022764">
    <property type="entry name" value="Peptidase_S54_rhomboid_dom"/>
</dbReference>
<keyword evidence="3 8" id="KW-0812">Transmembrane</keyword>
<keyword evidence="6 8" id="KW-0472">Membrane</keyword>
<evidence type="ECO:0000259" key="9">
    <source>
        <dbReference type="Pfam" id="PF01694"/>
    </source>
</evidence>
<dbReference type="PANTHER" id="PTHR43731">
    <property type="entry name" value="RHOMBOID PROTEASE"/>
    <property type="match status" value="1"/>
</dbReference>
<protein>
    <submittedName>
        <fullName evidence="10">Membrane associated rhomboid family serine protease</fullName>
    </submittedName>
</protein>
<evidence type="ECO:0000256" key="6">
    <source>
        <dbReference type="ARBA" id="ARBA00023136"/>
    </source>
</evidence>
<name>A0A3D9LGN0_9MICC</name>
<feature type="transmembrane region" description="Helical" evidence="8">
    <location>
        <begin position="205"/>
        <end position="224"/>
    </location>
</feature>
<evidence type="ECO:0000313" key="10">
    <source>
        <dbReference type="EMBL" id="REE04577.1"/>
    </source>
</evidence>
<organism evidence="10 11">
    <name type="scientific">Citricoccus muralis</name>
    <dbReference type="NCBI Taxonomy" id="169134"/>
    <lineage>
        <taxon>Bacteria</taxon>
        <taxon>Bacillati</taxon>
        <taxon>Actinomycetota</taxon>
        <taxon>Actinomycetes</taxon>
        <taxon>Micrococcales</taxon>
        <taxon>Micrococcaceae</taxon>
        <taxon>Citricoccus</taxon>
    </lineage>
</organism>
<feature type="transmembrane region" description="Helical" evidence="8">
    <location>
        <begin position="255"/>
        <end position="274"/>
    </location>
</feature>
<dbReference type="EMBL" id="QREH01000001">
    <property type="protein sequence ID" value="REE04577.1"/>
    <property type="molecule type" value="Genomic_DNA"/>
</dbReference>
<dbReference type="AlphaFoldDB" id="A0A3D9LGN0"/>
<evidence type="ECO:0000313" key="11">
    <source>
        <dbReference type="Proteomes" id="UP000256727"/>
    </source>
</evidence>
<feature type="transmembrane region" description="Helical" evidence="8">
    <location>
        <begin position="320"/>
        <end position="341"/>
    </location>
</feature>
<dbReference type="Proteomes" id="UP000256727">
    <property type="component" value="Unassembled WGS sequence"/>
</dbReference>
<keyword evidence="10" id="KW-0645">Protease</keyword>
<dbReference type="SUPFAM" id="SSF144091">
    <property type="entry name" value="Rhomboid-like"/>
    <property type="match status" value="1"/>
</dbReference>
<reference evidence="10 11" key="1">
    <citation type="submission" date="2018-07" db="EMBL/GenBank/DDBJ databases">
        <title>Sequencing the genomes of 1000 actinobacteria strains.</title>
        <authorList>
            <person name="Klenk H.-P."/>
        </authorList>
    </citation>
    <scope>NUCLEOTIDE SEQUENCE [LARGE SCALE GENOMIC DNA]</scope>
    <source>
        <strain evidence="10 11">DSM 14442</strain>
    </source>
</reference>
<feature type="transmembrane region" description="Helical" evidence="8">
    <location>
        <begin position="171"/>
        <end position="193"/>
    </location>
</feature>
<evidence type="ECO:0000256" key="1">
    <source>
        <dbReference type="ARBA" id="ARBA00004141"/>
    </source>
</evidence>
<comment type="similarity">
    <text evidence="2">Belongs to the peptidase S54 family.</text>
</comment>
<keyword evidence="11" id="KW-1185">Reference proteome</keyword>
<feature type="transmembrane region" description="Helical" evidence="8">
    <location>
        <begin position="120"/>
        <end position="138"/>
    </location>
</feature>
<feature type="domain" description="Peptidase S54 rhomboid" evidence="9">
    <location>
        <begin position="163"/>
        <end position="296"/>
    </location>
</feature>
<evidence type="ECO:0000256" key="7">
    <source>
        <dbReference type="SAM" id="MobiDB-lite"/>
    </source>
</evidence>
<feature type="region of interest" description="Disordered" evidence="7">
    <location>
        <begin position="62"/>
        <end position="113"/>
    </location>
</feature>
<comment type="caution">
    <text evidence="10">The sequence shown here is derived from an EMBL/GenBank/DDBJ whole genome shotgun (WGS) entry which is preliminary data.</text>
</comment>
<feature type="transmembrane region" description="Helical" evidence="8">
    <location>
        <begin position="230"/>
        <end position="248"/>
    </location>
</feature>
<dbReference type="InterPro" id="IPR050925">
    <property type="entry name" value="Rhomboid_protease_S54"/>
</dbReference>
<evidence type="ECO:0000256" key="2">
    <source>
        <dbReference type="ARBA" id="ARBA00009045"/>
    </source>
</evidence>
<evidence type="ECO:0000256" key="5">
    <source>
        <dbReference type="ARBA" id="ARBA00022989"/>
    </source>
</evidence>
<accession>A0A3D9LGN0</accession>
<keyword evidence="4" id="KW-0378">Hydrolase</keyword>
<feature type="transmembrane region" description="Helical" evidence="8">
    <location>
        <begin position="280"/>
        <end position="299"/>
    </location>
</feature>
<dbReference type="Pfam" id="PF01694">
    <property type="entry name" value="Rhomboid"/>
    <property type="match status" value="1"/>
</dbReference>
<evidence type="ECO:0000256" key="4">
    <source>
        <dbReference type="ARBA" id="ARBA00022801"/>
    </source>
</evidence>
<dbReference type="Gene3D" id="1.20.1540.10">
    <property type="entry name" value="Rhomboid-like"/>
    <property type="match status" value="1"/>
</dbReference>
<evidence type="ECO:0000256" key="3">
    <source>
        <dbReference type="ARBA" id="ARBA00022692"/>
    </source>
</evidence>
<dbReference type="GO" id="GO:0006508">
    <property type="term" value="P:proteolysis"/>
    <property type="evidence" value="ECO:0007669"/>
    <property type="project" value="UniProtKB-KW"/>
</dbReference>
<dbReference type="PANTHER" id="PTHR43731:SF14">
    <property type="entry name" value="PRESENILIN-ASSOCIATED RHOMBOID-LIKE PROTEIN, MITOCHONDRIAL"/>
    <property type="match status" value="1"/>
</dbReference>
<dbReference type="GO" id="GO:0016020">
    <property type="term" value="C:membrane"/>
    <property type="evidence" value="ECO:0007669"/>
    <property type="project" value="UniProtKB-SubCell"/>
</dbReference>
<dbReference type="InterPro" id="IPR035952">
    <property type="entry name" value="Rhomboid-like_sf"/>
</dbReference>